<evidence type="ECO:0000256" key="4">
    <source>
        <dbReference type="ARBA" id="ARBA00038050"/>
    </source>
</evidence>
<dbReference type="STRING" id="521011.Mpal_2097"/>
<reference evidence="7 8" key="1">
    <citation type="journal article" date="2015" name="Genome Announc.">
        <title>Complete Genome Sequence of Methanosphaerula palustris E1-9CT, a Hydrogenotrophic Methanogen Isolated from a Minerotrophic Fen Peatland.</title>
        <authorList>
            <person name="Cadillo-Quiroz H."/>
            <person name="Browne P."/>
            <person name="Kyrpides N."/>
            <person name="Woyke T."/>
            <person name="Goodwin L."/>
            <person name="Detter C."/>
            <person name="Yavitt J.B."/>
            <person name="Zinder S.H."/>
        </authorList>
    </citation>
    <scope>NUCLEOTIDE SEQUENCE [LARGE SCALE GENOMIC DNA]</scope>
    <source>
        <strain evidence="8">ATCC BAA-1556 / DSM 19958 / E1-9c</strain>
    </source>
</reference>
<evidence type="ECO:0000313" key="8">
    <source>
        <dbReference type="Proteomes" id="UP000002457"/>
    </source>
</evidence>
<dbReference type="OrthoDB" id="6075at2157"/>
<dbReference type="GeneID" id="7271574"/>
<dbReference type="PANTHER" id="PTHR12649:SF11">
    <property type="entry name" value="PEPTIDYL-TRNA HYDROLASE 2, MITOCHONDRIAL"/>
    <property type="match status" value="1"/>
</dbReference>
<evidence type="ECO:0000256" key="5">
    <source>
        <dbReference type="ARBA" id="ARBA00048707"/>
    </source>
</evidence>
<comment type="similarity">
    <text evidence="4">Belongs to the PTH2 family.</text>
</comment>
<proteinExistence type="inferred from homology"/>
<evidence type="ECO:0000313" key="7">
    <source>
        <dbReference type="EMBL" id="ACL17395.1"/>
    </source>
</evidence>
<dbReference type="HOGENOM" id="CLU_073661_2_2_2"/>
<name>B8GDP4_METPE</name>
<accession>B8GDP4</accession>
<dbReference type="Pfam" id="PF01981">
    <property type="entry name" value="PTH2"/>
    <property type="match status" value="1"/>
</dbReference>
<dbReference type="GO" id="GO:0004045">
    <property type="term" value="F:peptidyl-tRNA hydrolase activity"/>
    <property type="evidence" value="ECO:0007669"/>
    <property type="project" value="UniProtKB-EC"/>
</dbReference>
<dbReference type="EMBL" id="CP001338">
    <property type="protein sequence ID" value="ACL17395.1"/>
    <property type="molecule type" value="Genomic_DNA"/>
</dbReference>
<dbReference type="NCBIfam" id="NF003314">
    <property type="entry name" value="PRK04322.1"/>
    <property type="match status" value="1"/>
</dbReference>
<dbReference type="RefSeq" id="WP_012618714.1">
    <property type="nucleotide sequence ID" value="NC_011832.1"/>
</dbReference>
<dbReference type="CDD" id="cd02430">
    <property type="entry name" value="PTH2"/>
    <property type="match status" value="1"/>
</dbReference>
<evidence type="ECO:0000256" key="1">
    <source>
        <dbReference type="ARBA" id="ARBA00003043"/>
    </source>
</evidence>
<evidence type="ECO:0000256" key="2">
    <source>
        <dbReference type="ARBA" id="ARBA00013260"/>
    </source>
</evidence>
<gene>
    <name evidence="7" type="ordered locus">Mpal_2097</name>
</gene>
<protein>
    <recommendedName>
        <fullName evidence="6">Peptidyl-tRNA hydrolase</fullName>
        <ecNumber evidence="2">3.1.1.29</ecNumber>
    </recommendedName>
</protein>
<dbReference type="Gene3D" id="3.40.1490.10">
    <property type="entry name" value="Bit1"/>
    <property type="match status" value="1"/>
</dbReference>
<dbReference type="PANTHER" id="PTHR12649">
    <property type="entry name" value="PEPTIDYL-TRNA HYDROLASE 2"/>
    <property type="match status" value="1"/>
</dbReference>
<dbReference type="FunFam" id="3.40.1490.10:FF:000001">
    <property type="entry name" value="Peptidyl-tRNA hydrolase 2"/>
    <property type="match status" value="1"/>
</dbReference>
<dbReference type="InterPro" id="IPR023476">
    <property type="entry name" value="Pep_tRNA_hydro_II_dom_sf"/>
</dbReference>
<sequence length="120" mass="12790">MAEEPEFKYKQCLVVRADLKMSCGKKCAQLAHAAVMAAEHADKGIKKNWFMEGQKKVVLKAPSERALYELKVHAEQAGISTSLVQDAGLTEVAPGTVTALGLGPAKSADLDRLTGGLPLL</sequence>
<dbReference type="SUPFAM" id="SSF102462">
    <property type="entry name" value="Peptidyl-tRNA hydrolase II"/>
    <property type="match status" value="1"/>
</dbReference>
<dbReference type="EC" id="3.1.1.29" evidence="2"/>
<comment type="function">
    <text evidence="1">The natural substrate for this enzyme may be peptidyl-tRNAs which drop off the ribosome during protein synthesis.</text>
</comment>
<evidence type="ECO:0000256" key="6">
    <source>
        <dbReference type="ARBA" id="ARBA00050038"/>
    </source>
</evidence>
<dbReference type="GO" id="GO:0005829">
    <property type="term" value="C:cytosol"/>
    <property type="evidence" value="ECO:0007669"/>
    <property type="project" value="TreeGrafter"/>
</dbReference>
<comment type="catalytic activity">
    <reaction evidence="5">
        <text>an N-acyl-L-alpha-aminoacyl-tRNA + H2O = an N-acyl-L-amino acid + a tRNA + H(+)</text>
        <dbReference type="Rhea" id="RHEA:54448"/>
        <dbReference type="Rhea" id="RHEA-COMP:10123"/>
        <dbReference type="Rhea" id="RHEA-COMP:13883"/>
        <dbReference type="ChEBI" id="CHEBI:15377"/>
        <dbReference type="ChEBI" id="CHEBI:15378"/>
        <dbReference type="ChEBI" id="CHEBI:59874"/>
        <dbReference type="ChEBI" id="CHEBI:78442"/>
        <dbReference type="ChEBI" id="CHEBI:138191"/>
        <dbReference type="EC" id="3.1.1.29"/>
    </reaction>
</comment>
<evidence type="ECO:0000256" key="3">
    <source>
        <dbReference type="ARBA" id="ARBA00022801"/>
    </source>
</evidence>
<keyword evidence="3 7" id="KW-0378">Hydrolase</keyword>
<dbReference type="eggNOG" id="arCOG04228">
    <property type="taxonomic scope" value="Archaea"/>
</dbReference>
<dbReference type="KEGG" id="mpl:Mpal_2097"/>
<organism evidence="7 8">
    <name type="scientific">Methanosphaerula palustris (strain ATCC BAA-1556 / DSM 19958 / E1-9c)</name>
    <dbReference type="NCBI Taxonomy" id="521011"/>
    <lineage>
        <taxon>Archaea</taxon>
        <taxon>Methanobacteriati</taxon>
        <taxon>Methanobacteriota</taxon>
        <taxon>Stenosarchaea group</taxon>
        <taxon>Methanomicrobia</taxon>
        <taxon>Methanomicrobiales</taxon>
        <taxon>Methanoregulaceae</taxon>
        <taxon>Methanosphaerula</taxon>
    </lineage>
</organism>
<dbReference type="NCBIfam" id="TIGR00283">
    <property type="entry name" value="arch_pth2"/>
    <property type="match status" value="1"/>
</dbReference>
<keyword evidence="8" id="KW-1185">Reference proteome</keyword>
<dbReference type="Proteomes" id="UP000002457">
    <property type="component" value="Chromosome"/>
</dbReference>
<dbReference type="InterPro" id="IPR002833">
    <property type="entry name" value="PTH2"/>
</dbReference>
<dbReference type="AlphaFoldDB" id="B8GDP4"/>